<organism evidence="1 2">
    <name type="scientific">Azotobacter chroococcum</name>
    <dbReference type="NCBI Taxonomy" id="353"/>
    <lineage>
        <taxon>Bacteria</taxon>
        <taxon>Pseudomonadati</taxon>
        <taxon>Pseudomonadota</taxon>
        <taxon>Gammaproteobacteria</taxon>
        <taxon>Pseudomonadales</taxon>
        <taxon>Pseudomonadaceae</taxon>
        <taxon>Azotobacter</taxon>
    </lineage>
</organism>
<dbReference type="Proteomes" id="UP000596192">
    <property type="component" value="Chromosome"/>
</dbReference>
<name>A0AAP9YFB2_9GAMM</name>
<accession>A0AAP9YFB2</accession>
<dbReference type="EMBL" id="CP066310">
    <property type="protein sequence ID" value="QQE89859.1"/>
    <property type="molecule type" value="Genomic_DNA"/>
</dbReference>
<protein>
    <submittedName>
        <fullName evidence="1">Uncharacterized protein</fullName>
    </submittedName>
</protein>
<dbReference type="AlphaFoldDB" id="A0AAP9YFB2"/>
<sequence>MVCECMEPGQNVSLLARRSGIPLAQALSGRPPVGGQ</sequence>
<evidence type="ECO:0000313" key="2">
    <source>
        <dbReference type="Proteomes" id="UP000596192"/>
    </source>
</evidence>
<proteinExistence type="predicted"/>
<gene>
    <name evidence="1" type="ORF">GKQ51_05925</name>
</gene>
<dbReference type="RefSeq" id="WP_198867422.1">
    <property type="nucleotide sequence ID" value="NZ_CP066310.1"/>
</dbReference>
<reference evidence="1 2" key="1">
    <citation type="submission" date="2020-12" db="EMBL/GenBank/DDBJ databases">
        <title>Genomic Analysis and Response surface optimization of nitrogen-fixing conditions for A. chroococcum strain HR1, Isolation from rhizosphere soil.</title>
        <authorList>
            <person name="Li J."/>
            <person name="Yang H."/>
            <person name="Liu H."/>
            <person name="Wang C."/>
            <person name="Tian Y."/>
            <person name="Lu X.Y."/>
        </authorList>
    </citation>
    <scope>NUCLEOTIDE SEQUENCE [LARGE SCALE GENOMIC DNA]</scope>
    <source>
        <strain evidence="1 2">HR1</strain>
    </source>
</reference>
<evidence type="ECO:0000313" key="1">
    <source>
        <dbReference type="EMBL" id="QQE89859.1"/>
    </source>
</evidence>